<protein>
    <submittedName>
        <fullName evidence="1">Uncharacterized protein</fullName>
    </submittedName>
</protein>
<evidence type="ECO:0000313" key="2">
    <source>
        <dbReference type="Proteomes" id="UP000076359"/>
    </source>
</evidence>
<dbReference type="EMBL" id="LVLA01000011">
    <property type="protein sequence ID" value="KYN97508.1"/>
    <property type="molecule type" value="Genomic_DNA"/>
</dbReference>
<dbReference type="RefSeq" id="XP_019970389.1">
    <property type="nucleotide sequence ID" value="XM_020114844.1"/>
</dbReference>
<organism evidence="1 2">
    <name type="scientific">Plasmodium reichenowi</name>
    <dbReference type="NCBI Taxonomy" id="5854"/>
    <lineage>
        <taxon>Eukaryota</taxon>
        <taxon>Sar</taxon>
        <taxon>Alveolata</taxon>
        <taxon>Apicomplexa</taxon>
        <taxon>Aconoidasida</taxon>
        <taxon>Haemosporida</taxon>
        <taxon>Plasmodiidae</taxon>
        <taxon>Plasmodium</taxon>
        <taxon>Plasmodium (Laverania)</taxon>
    </lineage>
</organism>
<evidence type="ECO:0000313" key="1">
    <source>
        <dbReference type="EMBL" id="KYN97508.1"/>
    </source>
</evidence>
<dbReference type="AlphaFoldDB" id="A0A151LEX8"/>
<feature type="non-terminal residue" evidence="1">
    <location>
        <position position="1"/>
    </location>
</feature>
<reference evidence="1 2" key="1">
    <citation type="journal article" date="2016" name="Nat. Commun.">
        <title>Genomes of cryptic chimpanzee Plasmodium species reveal key evolutionary events leading to human malaria.</title>
        <authorList>
            <person name="Sundararaman S.A."/>
            <person name="Plenderleith L.J."/>
            <person name="Liu W."/>
            <person name="Loy D.E."/>
            <person name="Learn G.H."/>
            <person name="Li Y."/>
            <person name="Shaw K.S."/>
            <person name="Ayouba A."/>
            <person name="Peeters M."/>
            <person name="Speede S."/>
            <person name="Shaw G.M."/>
            <person name="Bushman F.D."/>
            <person name="Brisson D."/>
            <person name="Rayner J.C."/>
            <person name="Sharp P.M."/>
            <person name="Hahn B.H."/>
        </authorList>
    </citation>
    <scope>NUCLEOTIDE SEQUENCE [LARGE SCALE GENOMIC DNA]</scope>
    <source>
        <strain evidence="1 2">SY57</strain>
    </source>
</reference>
<proteinExistence type="predicted"/>
<sequence>YLFVIQKGLDIFKKEINVEALLSYLNSYGSLLSLS</sequence>
<dbReference type="GeneID" id="30953849"/>
<name>A0A151LEX8_PLARE</name>
<accession>A0A151LEX8</accession>
<comment type="caution">
    <text evidence="1">The sequence shown here is derived from an EMBL/GenBank/DDBJ whole genome shotgun (WGS) entry which is preliminary data.</text>
</comment>
<gene>
    <name evidence="1" type="ORF">PRSY57_1005400</name>
</gene>
<dbReference type="Proteomes" id="UP000076359">
    <property type="component" value="Unassembled WGS sequence"/>
</dbReference>